<organism evidence="2 3">
    <name type="scientific">Ophiobolus disseminans</name>
    <dbReference type="NCBI Taxonomy" id="1469910"/>
    <lineage>
        <taxon>Eukaryota</taxon>
        <taxon>Fungi</taxon>
        <taxon>Dikarya</taxon>
        <taxon>Ascomycota</taxon>
        <taxon>Pezizomycotina</taxon>
        <taxon>Dothideomycetes</taxon>
        <taxon>Pleosporomycetidae</taxon>
        <taxon>Pleosporales</taxon>
        <taxon>Pleosporineae</taxon>
        <taxon>Phaeosphaeriaceae</taxon>
        <taxon>Ophiobolus</taxon>
    </lineage>
</organism>
<dbReference type="Proteomes" id="UP000799424">
    <property type="component" value="Unassembled WGS sequence"/>
</dbReference>
<evidence type="ECO:0000313" key="2">
    <source>
        <dbReference type="EMBL" id="KAF2833495.1"/>
    </source>
</evidence>
<name>A0A6A7ALP7_9PLEO</name>
<dbReference type="OrthoDB" id="2400485at2759"/>
<dbReference type="PANTHER" id="PTHR34213">
    <property type="entry name" value="NUCLEAR TRANSPORT FACTOR 2 (NTF2) FAMILY PROTEIN"/>
    <property type="match status" value="1"/>
</dbReference>
<proteinExistence type="predicted"/>
<sequence>MFEMSVPVTGKSGKDTRANALENESEIRPDPVALTQNPDPSKNSSSGMDYEPYPEKTIKLEPEREKIVQSICNLYSRSASKEDMMVYAEEAIYDDPWSYCDTHYKIAGQWYSIPKIMKSSRTIKTQVVSSEPDSIIFKLQQEYTPKPMPIAKKVNSLVTLTLDKEGKVRYHKDMWNEKDYSHEGLGKIMKELNGDHLTKITQPPENL</sequence>
<evidence type="ECO:0008006" key="4">
    <source>
        <dbReference type="Google" id="ProtNLM"/>
    </source>
</evidence>
<reference evidence="2" key="1">
    <citation type="journal article" date="2020" name="Stud. Mycol.">
        <title>101 Dothideomycetes genomes: a test case for predicting lifestyles and emergence of pathogens.</title>
        <authorList>
            <person name="Haridas S."/>
            <person name="Albert R."/>
            <person name="Binder M."/>
            <person name="Bloem J."/>
            <person name="Labutti K."/>
            <person name="Salamov A."/>
            <person name="Andreopoulos B."/>
            <person name="Baker S."/>
            <person name="Barry K."/>
            <person name="Bills G."/>
            <person name="Bluhm B."/>
            <person name="Cannon C."/>
            <person name="Castanera R."/>
            <person name="Culley D."/>
            <person name="Daum C."/>
            <person name="Ezra D."/>
            <person name="Gonzalez J."/>
            <person name="Henrissat B."/>
            <person name="Kuo A."/>
            <person name="Liang C."/>
            <person name="Lipzen A."/>
            <person name="Lutzoni F."/>
            <person name="Magnuson J."/>
            <person name="Mondo S."/>
            <person name="Nolan M."/>
            <person name="Ohm R."/>
            <person name="Pangilinan J."/>
            <person name="Park H.-J."/>
            <person name="Ramirez L."/>
            <person name="Alfaro M."/>
            <person name="Sun H."/>
            <person name="Tritt A."/>
            <person name="Yoshinaga Y."/>
            <person name="Zwiers L.-H."/>
            <person name="Turgeon B."/>
            <person name="Goodwin S."/>
            <person name="Spatafora J."/>
            <person name="Crous P."/>
            <person name="Grigoriev I."/>
        </authorList>
    </citation>
    <scope>NUCLEOTIDE SEQUENCE</scope>
    <source>
        <strain evidence="2">CBS 113818</strain>
    </source>
</reference>
<evidence type="ECO:0000256" key="1">
    <source>
        <dbReference type="SAM" id="MobiDB-lite"/>
    </source>
</evidence>
<accession>A0A6A7ALP7</accession>
<dbReference type="EMBL" id="MU006216">
    <property type="protein sequence ID" value="KAF2833495.1"/>
    <property type="molecule type" value="Genomic_DNA"/>
</dbReference>
<dbReference type="SUPFAM" id="SSF54427">
    <property type="entry name" value="NTF2-like"/>
    <property type="match status" value="1"/>
</dbReference>
<feature type="compositionally biased region" description="Polar residues" evidence="1">
    <location>
        <begin position="34"/>
        <end position="47"/>
    </location>
</feature>
<feature type="region of interest" description="Disordered" evidence="1">
    <location>
        <begin position="1"/>
        <end position="53"/>
    </location>
</feature>
<keyword evidence="3" id="KW-1185">Reference proteome</keyword>
<protein>
    <recommendedName>
        <fullName evidence="4">SnoaL-like domain-containing protein</fullName>
    </recommendedName>
</protein>
<gene>
    <name evidence="2" type="ORF">CC86DRAFT_311353</name>
</gene>
<dbReference type="PANTHER" id="PTHR34213:SF2">
    <property type="entry name" value="NUCLEAR TRANSPORT FACTOR 2 (NTF2) FAMILY PROTEIN"/>
    <property type="match status" value="1"/>
</dbReference>
<evidence type="ECO:0000313" key="3">
    <source>
        <dbReference type="Proteomes" id="UP000799424"/>
    </source>
</evidence>
<dbReference type="AlphaFoldDB" id="A0A6A7ALP7"/>
<dbReference type="InterPro" id="IPR032710">
    <property type="entry name" value="NTF2-like_dom_sf"/>
</dbReference>